<sequence>MPASSNLTPRPFPPTENAWLTQHGCATTSPINPVFGGGVDSLVPTETEAGRALESPVAFYHPPIESPLTPSSHNTWPPSRAFVGNYFPIPVDSLPTTKPFSLDTPRFSDAQIGVPTAYNAEYPHPLTAYASPAVNQATVSSSRYDILLDELLATDPDAATGSTIANSGKEGIGPPALSLHPDSKDGCGIPENLWLQLTTWDSVKVPVGTVVPKAHPSRFTPGPRLSAVIDRSRRVLPPPIAGRRSSTSEPPSSPDVSTLRRSLSTGNLDTFLRSWSELATATKGTEGPRRVSSFQRENLAPQSPFDFAPTPHLRPRTSLPFNILSPVAEEESFFSPISAVVEHSSFPSPFNHGVPLADTDPARDPTEFIPSVLDEPRDPDLGHLPETPLTPPLDWPMPRYEGKPSGSQPEHLDPLEHHIFLPAGLLPPDDEWAPLATTTLDFSTGNSIWA</sequence>
<evidence type="ECO:0000313" key="3">
    <source>
        <dbReference type="Proteomes" id="UP000827549"/>
    </source>
</evidence>
<evidence type="ECO:0000313" key="2">
    <source>
        <dbReference type="EMBL" id="WOO83445.1"/>
    </source>
</evidence>
<reference evidence="2" key="1">
    <citation type="submission" date="2023-10" db="EMBL/GenBank/DDBJ databases">
        <authorList>
            <person name="Noh H."/>
        </authorList>
    </citation>
    <scope>NUCLEOTIDE SEQUENCE</scope>
    <source>
        <strain evidence="2">DUCC4014</strain>
    </source>
</reference>
<organism evidence="2 3">
    <name type="scientific">Vanrija pseudolonga</name>
    <dbReference type="NCBI Taxonomy" id="143232"/>
    <lineage>
        <taxon>Eukaryota</taxon>
        <taxon>Fungi</taxon>
        <taxon>Dikarya</taxon>
        <taxon>Basidiomycota</taxon>
        <taxon>Agaricomycotina</taxon>
        <taxon>Tremellomycetes</taxon>
        <taxon>Trichosporonales</taxon>
        <taxon>Trichosporonaceae</taxon>
        <taxon>Vanrija</taxon>
    </lineage>
</organism>
<proteinExistence type="predicted"/>
<name>A0AAF1BMI3_9TREE</name>
<dbReference type="RefSeq" id="XP_062629471.1">
    <property type="nucleotide sequence ID" value="XM_062773487.1"/>
</dbReference>
<accession>A0AAF1BMI3</accession>
<dbReference type="EMBL" id="CP086718">
    <property type="protein sequence ID" value="WOO83445.1"/>
    <property type="molecule type" value="Genomic_DNA"/>
</dbReference>
<feature type="compositionally biased region" description="Low complexity" evidence="1">
    <location>
        <begin position="245"/>
        <end position="257"/>
    </location>
</feature>
<dbReference type="GeneID" id="87810144"/>
<protein>
    <submittedName>
        <fullName evidence="2">Uncharacterized protein</fullName>
    </submittedName>
</protein>
<gene>
    <name evidence="2" type="ORF">LOC62_05G006969</name>
</gene>
<feature type="region of interest" description="Disordered" evidence="1">
    <location>
        <begin position="371"/>
        <end position="411"/>
    </location>
</feature>
<evidence type="ECO:0000256" key="1">
    <source>
        <dbReference type="SAM" id="MobiDB-lite"/>
    </source>
</evidence>
<keyword evidence="3" id="KW-1185">Reference proteome</keyword>
<dbReference type="AlphaFoldDB" id="A0AAF1BMI3"/>
<feature type="region of interest" description="Disordered" evidence="1">
    <location>
        <begin position="214"/>
        <end position="262"/>
    </location>
</feature>
<dbReference type="Proteomes" id="UP000827549">
    <property type="component" value="Chromosome 5"/>
</dbReference>
<feature type="compositionally biased region" description="Basic and acidic residues" evidence="1">
    <location>
        <begin position="374"/>
        <end position="383"/>
    </location>
</feature>